<sequence length="225" mass="24605">MRGPSMALWGDSALFDSGQHLLDPRFPRAATLIPSSATVSRITLLRISLPKNCFFIFLIPNHFSKMSQTPRNAKSSHPDGSQPASRPNPVVDAPSANTNATNRVTRANRQRAGVLDPVDLDNSMDLTDGLTLGIASRESLVVFDFGHDHDGPADDAVPSSTVEEKQLTPPQFSDMTITFGLYTPEASTGPVKPNHKRKWVQHKFPVTKQQIDITNSSLAQLKSHL</sequence>
<gene>
    <name evidence="2" type="ORF">MELLADRAFT_77052</name>
</gene>
<evidence type="ECO:0000256" key="1">
    <source>
        <dbReference type="SAM" id="MobiDB-lite"/>
    </source>
</evidence>
<dbReference type="VEuPathDB" id="FungiDB:MELLADRAFT_77052"/>
<feature type="region of interest" description="Disordered" evidence="1">
    <location>
        <begin position="67"/>
        <end position="110"/>
    </location>
</feature>
<feature type="compositionally biased region" description="Low complexity" evidence="1">
    <location>
        <begin position="96"/>
        <end position="110"/>
    </location>
</feature>
<keyword evidence="3" id="KW-1185">Reference proteome</keyword>
<dbReference type="HOGENOM" id="CLU_1232448_0_0_1"/>
<dbReference type="AlphaFoldDB" id="F4RCT4"/>
<dbReference type="RefSeq" id="XP_007406984.1">
    <property type="nucleotide sequence ID" value="XM_007406922.1"/>
</dbReference>
<evidence type="ECO:0000313" key="3">
    <source>
        <dbReference type="Proteomes" id="UP000001072"/>
    </source>
</evidence>
<organism evidence="3">
    <name type="scientific">Melampsora larici-populina (strain 98AG31 / pathotype 3-4-7)</name>
    <name type="common">Poplar leaf rust fungus</name>
    <dbReference type="NCBI Taxonomy" id="747676"/>
    <lineage>
        <taxon>Eukaryota</taxon>
        <taxon>Fungi</taxon>
        <taxon>Dikarya</taxon>
        <taxon>Basidiomycota</taxon>
        <taxon>Pucciniomycotina</taxon>
        <taxon>Pucciniomycetes</taxon>
        <taxon>Pucciniales</taxon>
        <taxon>Melampsoraceae</taxon>
        <taxon>Melampsora</taxon>
    </lineage>
</organism>
<dbReference type="Proteomes" id="UP000001072">
    <property type="component" value="Unassembled WGS sequence"/>
</dbReference>
<proteinExistence type="predicted"/>
<dbReference type="GeneID" id="18932879"/>
<dbReference type="InParanoid" id="F4RCT4"/>
<dbReference type="KEGG" id="mlr:MELLADRAFT_77052"/>
<protein>
    <submittedName>
        <fullName evidence="2">Uncharacterized protein</fullName>
    </submittedName>
</protein>
<feature type="non-terminal residue" evidence="2">
    <location>
        <position position="225"/>
    </location>
</feature>
<name>F4RCT4_MELLP</name>
<feature type="compositionally biased region" description="Polar residues" evidence="1">
    <location>
        <begin position="67"/>
        <end position="85"/>
    </location>
</feature>
<reference evidence="3" key="1">
    <citation type="journal article" date="2011" name="Proc. Natl. Acad. Sci. U.S.A.">
        <title>Obligate biotrophy features unraveled by the genomic analysis of rust fungi.</title>
        <authorList>
            <person name="Duplessis S."/>
            <person name="Cuomo C.A."/>
            <person name="Lin Y.-C."/>
            <person name="Aerts A."/>
            <person name="Tisserant E."/>
            <person name="Veneault-Fourrey C."/>
            <person name="Joly D.L."/>
            <person name="Hacquard S."/>
            <person name="Amselem J."/>
            <person name="Cantarel B.L."/>
            <person name="Chiu R."/>
            <person name="Coutinho P.M."/>
            <person name="Feau N."/>
            <person name="Field M."/>
            <person name="Frey P."/>
            <person name="Gelhaye E."/>
            <person name="Goldberg J."/>
            <person name="Grabherr M.G."/>
            <person name="Kodira C.D."/>
            <person name="Kohler A."/>
            <person name="Kuees U."/>
            <person name="Lindquist E.A."/>
            <person name="Lucas S.M."/>
            <person name="Mago R."/>
            <person name="Mauceli E."/>
            <person name="Morin E."/>
            <person name="Murat C."/>
            <person name="Pangilinan J.L."/>
            <person name="Park R."/>
            <person name="Pearson M."/>
            <person name="Quesneville H."/>
            <person name="Rouhier N."/>
            <person name="Sakthikumar S."/>
            <person name="Salamov A.A."/>
            <person name="Schmutz J."/>
            <person name="Selles B."/>
            <person name="Shapiro H."/>
            <person name="Tanguay P."/>
            <person name="Tuskan G.A."/>
            <person name="Henrissat B."/>
            <person name="Van de Peer Y."/>
            <person name="Rouze P."/>
            <person name="Ellis J.G."/>
            <person name="Dodds P.N."/>
            <person name="Schein J.E."/>
            <person name="Zhong S."/>
            <person name="Hamelin R.C."/>
            <person name="Grigoriev I.V."/>
            <person name="Szabo L.J."/>
            <person name="Martin F."/>
        </authorList>
    </citation>
    <scope>NUCLEOTIDE SEQUENCE [LARGE SCALE GENOMIC DNA]</scope>
    <source>
        <strain evidence="3">98AG31 / pathotype 3-4-7</strain>
    </source>
</reference>
<accession>F4RCT4</accession>
<evidence type="ECO:0000313" key="2">
    <source>
        <dbReference type="EMBL" id="EGG09930.1"/>
    </source>
</evidence>
<dbReference type="EMBL" id="GL883096">
    <property type="protein sequence ID" value="EGG09930.1"/>
    <property type="molecule type" value="Genomic_DNA"/>
</dbReference>